<organism evidence="1 2">
    <name type="scientific">Kribbella hippodromi</name>
    <dbReference type="NCBI Taxonomy" id="434347"/>
    <lineage>
        <taxon>Bacteria</taxon>
        <taxon>Bacillati</taxon>
        <taxon>Actinomycetota</taxon>
        <taxon>Actinomycetes</taxon>
        <taxon>Propionibacteriales</taxon>
        <taxon>Kribbellaceae</taxon>
        <taxon>Kribbella</taxon>
    </lineage>
</organism>
<name>A0ABP4PMV5_9ACTN</name>
<proteinExistence type="predicted"/>
<dbReference type="Proteomes" id="UP001501705">
    <property type="component" value="Unassembled WGS sequence"/>
</dbReference>
<dbReference type="EMBL" id="BAAAPH010000014">
    <property type="protein sequence ID" value="GAA1582823.1"/>
    <property type="molecule type" value="Genomic_DNA"/>
</dbReference>
<comment type="caution">
    <text evidence="1">The sequence shown here is derived from an EMBL/GenBank/DDBJ whole genome shotgun (WGS) entry which is preliminary data.</text>
</comment>
<evidence type="ECO:0000313" key="2">
    <source>
        <dbReference type="Proteomes" id="UP001501705"/>
    </source>
</evidence>
<evidence type="ECO:0000313" key="1">
    <source>
        <dbReference type="EMBL" id="GAA1582823.1"/>
    </source>
</evidence>
<keyword evidence="2" id="KW-1185">Reference proteome</keyword>
<sequence>MEEGFQAAGYQELRDEEELGVGFVEGGQAGQVRVVDAGQTGQGLAELGWVGDGGDWDALEGSIAAGGAVADLPDGAERSGSEQPARAVAGEVCGVHAQEDAPITTTAAEVIHSPPRSADSTVGWLGWGGGVRWGRLHSNV</sequence>
<gene>
    <name evidence="1" type="ORF">GCM10009804_44190</name>
</gene>
<reference evidence="2" key="1">
    <citation type="journal article" date="2019" name="Int. J. Syst. Evol. Microbiol.">
        <title>The Global Catalogue of Microorganisms (GCM) 10K type strain sequencing project: providing services to taxonomists for standard genome sequencing and annotation.</title>
        <authorList>
            <consortium name="The Broad Institute Genomics Platform"/>
            <consortium name="The Broad Institute Genome Sequencing Center for Infectious Disease"/>
            <person name="Wu L."/>
            <person name="Ma J."/>
        </authorList>
    </citation>
    <scope>NUCLEOTIDE SEQUENCE [LARGE SCALE GENOMIC DNA]</scope>
    <source>
        <strain evidence="2">JCM 15572</strain>
    </source>
</reference>
<accession>A0ABP4PMV5</accession>
<protein>
    <submittedName>
        <fullName evidence="1">Uncharacterized protein</fullName>
    </submittedName>
</protein>